<proteinExistence type="predicted"/>
<gene>
    <name evidence="1" type="ORF">PAXINDRAFT_173232</name>
</gene>
<organism evidence="1 2">
    <name type="scientific">Paxillus involutus ATCC 200175</name>
    <dbReference type="NCBI Taxonomy" id="664439"/>
    <lineage>
        <taxon>Eukaryota</taxon>
        <taxon>Fungi</taxon>
        <taxon>Dikarya</taxon>
        <taxon>Basidiomycota</taxon>
        <taxon>Agaricomycotina</taxon>
        <taxon>Agaricomycetes</taxon>
        <taxon>Agaricomycetidae</taxon>
        <taxon>Boletales</taxon>
        <taxon>Paxilineae</taxon>
        <taxon>Paxillaceae</taxon>
        <taxon>Paxillus</taxon>
    </lineage>
</organism>
<accession>A0A0C9TKF4</accession>
<evidence type="ECO:0000313" key="2">
    <source>
        <dbReference type="Proteomes" id="UP000053647"/>
    </source>
</evidence>
<sequence length="119" mass="13304">MAFFRAISKFHQPKGGNPLGGDFYNEKSTPCRPLPTLGEPLARQPLQMTNLPNHPARSVALSNLAMSKFISSRARGTHQDLDVSIFLFKDALDLRPRDHPDHPLTMLKLAVALLSRFNK</sequence>
<protein>
    <submittedName>
        <fullName evidence="1">Uncharacterized protein</fullName>
    </submittedName>
</protein>
<dbReference type="AlphaFoldDB" id="A0A0C9TKF4"/>
<keyword evidence="2" id="KW-1185">Reference proteome</keyword>
<dbReference type="HOGENOM" id="CLU_2062217_0_0_1"/>
<dbReference type="EMBL" id="KN819765">
    <property type="protein sequence ID" value="KIJ07856.1"/>
    <property type="molecule type" value="Genomic_DNA"/>
</dbReference>
<evidence type="ECO:0000313" key="1">
    <source>
        <dbReference type="EMBL" id="KIJ07856.1"/>
    </source>
</evidence>
<name>A0A0C9TKF4_PAXIN</name>
<dbReference type="Proteomes" id="UP000053647">
    <property type="component" value="Unassembled WGS sequence"/>
</dbReference>
<reference evidence="1 2" key="1">
    <citation type="submission" date="2014-06" db="EMBL/GenBank/DDBJ databases">
        <authorList>
            <consortium name="DOE Joint Genome Institute"/>
            <person name="Kuo A."/>
            <person name="Kohler A."/>
            <person name="Nagy L.G."/>
            <person name="Floudas D."/>
            <person name="Copeland A."/>
            <person name="Barry K.W."/>
            <person name="Cichocki N."/>
            <person name="Veneault-Fourrey C."/>
            <person name="LaButti K."/>
            <person name="Lindquist E.A."/>
            <person name="Lipzen A."/>
            <person name="Lundell T."/>
            <person name="Morin E."/>
            <person name="Murat C."/>
            <person name="Sun H."/>
            <person name="Tunlid A."/>
            <person name="Henrissat B."/>
            <person name="Grigoriev I.V."/>
            <person name="Hibbett D.S."/>
            <person name="Martin F."/>
            <person name="Nordberg H.P."/>
            <person name="Cantor M.N."/>
            <person name="Hua S.X."/>
        </authorList>
    </citation>
    <scope>NUCLEOTIDE SEQUENCE [LARGE SCALE GENOMIC DNA]</scope>
    <source>
        <strain evidence="1 2">ATCC 200175</strain>
    </source>
</reference>
<dbReference type="OrthoDB" id="3259646at2759"/>
<reference evidence="2" key="2">
    <citation type="submission" date="2015-01" db="EMBL/GenBank/DDBJ databases">
        <title>Evolutionary Origins and Diversification of the Mycorrhizal Mutualists.</title>
        <authorList>
            <consortium name="DOE Joint Genome Institute"/>
            <consortium name="Mycorrhizal Genomics Consortium"/>
            <person name="Kohler A."/>
            <person name="Kuo A."/>
            <person name="Nagy L.G."/>
            <person name="Floudas D."/>
            <person name="Copeland A."/>
            <person name="Barry K.W."/>
            <person name="Cichocki N."/>
            <person name="Veneault-Fourrey C."/>
            <person name="LaButti K."/>
            <person name="Lindquist E.A."/>
            <person name="Lipzen A."/>
            <person name="Lundell T."/>
            <person name="Morin E."/>
            <person name="Murat C."/>
            <person name="Riley R."/>
            <person name="Ohm R."/>
            <person name="Sun H."/>
            <person name="Tunlid A."/>
            <person name="Henrissat B."/>
            <person name="Grigoriev I.V."/>
            <person name="Hibbett D.S."/>
            <person name="Martin F."/>
        </authorList>
    </citation>
    <scope>NUCLEOTIDE SEQUENCE [LARGE SCALE GENOMIC DNA]</scope>
    <source>
        <strain evidence="2">ATCC 200175</strain>
    </source>
</reference>